<dbReference type="SUPFAM" id="SSF111369">
    <property type="entry name" value="HlyD-like secretion proteins"/>
    <property type="match status" value="1"/>
</dbReference>
<feature type="domain" description="CzcB-like C-terminal circularly permuted SH3-like" evidence="7">
    <location>
        <begin position="323"/>
        <end position="382"/>
    </location>
</feature>
<name>A0A0B6CRB8_9GAMM</name>
<evidence type="ECO:0000256" key="3">
    <source>
        <dbReference type="SAM" id="Phobius"/>
    </source>
</evidence>
<protein>
    <submittedName>
        <fullName evidence="8">Efflux transporter, RND family, MFP subunit</fullName>
    </submittedName>
</protein>
<keyword evidence="3" id="KW-1133">Transmembrane helix</keyword>
<feature type="domain" description="CusB-like beta-barrel" evidence="6">
    <location>
        <begin position="242"/>
        <end position="316"/>
    </location>
</feature>
<dbReference type="InterPro" id="IPR058790">
    <property type="entry name" value="BSH_CusB"/>
</dbReference>
<dbReference type="Pfam" id="PF19335">
    <property type="entry name" value="HMBD"/>
    <property type="match status" value="1"/>
</dbReference>
<keyword evidence="2" id="KW-0813">Transport</keyword>
<keyword evidence="3" id="KW-0812">Transmembrane</keyword>
<accession>A0A0B6CRB8</accession>
<evidence type="ECO:0000313" key="9">
    <source>
        <dbReference type="Proteomes" id="UP000031830"/>
    </source>
</evidence>
<dbReference type="Pfam" id="PF25954">
    <property type="entry name" value="Beta-barrel_RND_2"/>
    <property type="match status" value="1"/>
</dbReference>
<comment type="similarity">
    <text evidence="1">Belongs to the membrane fusion protein (MFP) (TC 8.A.1) family.</text>
</comment>
<dbReference type="InterPro" id="IPR058649">
    <property type="entry name" value="CzcB_C"/>
</dbReference>
<dbReference type="Gene3D" id="2.40.30.170">
    <property type="match status" value="1"/>
</dbReference>
<sequence length="480" mass="54262">MIKKIHKVFKIILLLLTGVIMGLSLYHFVYIEKTNKLENELSDNPLYWVAPMDPNYKSDKPGKSPMGMELIPVYAEKSDSLGVTISPKVINNIGIEIAKAKSRSLTESINTLGIIKENKNNIEHIHLYRKAWIKELYVSEVGDRVEKGQVIAKVYSPELYVDEQDYLNGIFRGKDYALNSKSRLLSLGVSEEQIKRIEKNRKPDLLIDIVAPISGFVSNIETREGMYVENNTNILTIANLDNVWISAELFPGQAKDIKVGDKLIIKNDKINANITGKIDFISPKISPTTRTISVRATLNNEKYLLRPNLYTDISIEHNLTRQLTIPTSAIIRRKDLDYVIVKNGNDFFAKKVKIGQTAQGYTQILQGLQANDEVVISSHFLIDSESNIQESLKRLTLSDSTNNSKQNNVFSAQGIIKRINKVSSEITVFHQKMNMDMSFKLEKNIDINDLKLGESIKFEYIKNAPNNIIISISLKESKGS</sequence>
<dbReference type="GO" id="GO:0030288">
    <property type="term" value="C:outer membrane-bounded periplasmic space"/>
    <property type="evidence" value="ECO:0007669"/>
    <property type="project" value="TreeGrafter"/>
</dbReference>
<dbReference type="InterPro" id="IPR006143">
    <property type="entry name" value="RND_pump_MFP"/>
</dbReference>
<dbReference type="GO" id="GO:0016020">
    <property type="term" value="C:membrane"/>
    <property type="evidence" value="ECO:0007669"/>
    <property type="project" value="InterPro"/>
</dbReference>
<dbReference type="Proteomes" id="UP000031830">
    <property type="component" value="Chromosome"/>
</dbReference>
<dbReference type="RefSeq" id="WP_044526204.1">
    <property type="nucleotide sequence ID" value="NZ_CP009440.1"/>
</dbReference>
<dbReference type="InterPro" id="IPR045800">
    <property type="entry name" value="HMBD"/>
</dbReference>
<dbReference type="PANTHER" id="PTHR30097:SF15">
    <property type="entry name" value="CATION EFFLUX SYSTEM PROTEIN CUSB"/>
    <property type="match status" value="1"/>
</dbReference>
<feature type="domain" description="Heavy metal binding" evidence="4">
    <location>
        <begin position="47"/>
        <end position="73"/>
    </location>
</feature>
<evidence type="ECO:0000259" key="4">
    <source>
        <dbReference type="Pfam" id="PF19335"/>
    </source>
</evidence>
<evidence type="ECO:0000259" key="6">
    <source>
        <dbReference type="Pfam" id="PF25954"/>
    </source>
</evidence>
<gene>
    <name evidence="8" type="ORF">LA55_1051</name>
</gene>
<dbReference type="PANTHER" id="PTHR30097">
    <property type="entry name" value="CATION EFFLUX SYSTEM PROTEIN CUSB"/>
    <property type="match status" value="1"/>
</dbReference>
<dbReference type="GO" id="GO:0022857">
    <property type="term" value="F:transmembrane transporter activity"/>
    <property type="evidence" value="ECO:0007669"/>
    <property type="project" value="InterPro"/>
</dbReference>
<dbReference type="EMBL" id="CP009440">
    <property type="protein sequence ID" value="AJI53009.1"/>
    <property type="molecule type" value="Genomic_DNA"/>
</dbReference>
<dbReference type="InterPro" id="IPR058792">
    <property type="entry name" value="Beta-barrel_RND_2"/>
</dbReference>
<dbReference type="GO" id="GO:0046914">
    <property type="term" value="F:transition metal ion binding"/>
    <property type="evidence" value="ECO:0007669"/>
    <property type="project" value="TreeGrafter"/>
</dbReference>
<evidence type="ECO:0000256" key="1">
    <source>
        <dbReference type="ARBA" id="ARBA00009477"/>
    </source>
</evidence>
<evidence type="ECO:0000259" key="7">
    <source>
        <dbReference type="Pfam" id="PF25975"/>
    </source>
</evidence>
<organism evidence="8 9">
    <name type="scientific">Francisella philomiragia</name>
    <dbReference type="NCBI Taxonomy" id="28110"/>
    <lineage>
        <taxon>Bacteria</taxon>
        <taxon>Pseudomonadati</taxon>
        <taxon>Pseudomonadota</taxon>
        <taxon>Gammaproteobacteria</taxon>
        <taxon>Thiotrichales</taxon>
        <taxon>Francisellaceae</taxon>
        <taxon>Francisella</taxon>
    </lineage>
</organism>
<dbReference type="AlphaFoldDB" id="A0A0B6CRB8"/>
<feature type="domain" description="CusB-like barrel-sandwich hybrid" evidence="5">
    <location>
        <begin position="125"/>
        <end position="238"/>
    </location>
</feature>
<dbReference type="InterPro" id="IPR042230">
    <property type="entry name" value="CusF_sf"/>
</dbReference>
<feature type="transmembrane region" description="Helical" evidence="3">
    <location>
        <begin position="12"/>
        <end position="31"/>
    </location>
</feature>
<dbReference type="InterPro" id="IPR051909">
    <property type="entry name" value="MFP_Cation_Efflux"/>
</dbReference>
<reference evidence="8 9" key="1">
    <citation type="journal article" date="2015" name="Genome Announc.">
        <title>Genome sequencing of 18 francisella strains to aid in assay development and testing.</title>
        <authorList>
            <person name="Johnson S.L."/>
            <person name="Daligault H.E."/>
            <person name="Davenport K.W."/>
            <person name="Coyne S.R."/>
            <person name="Frey K.G."/>
            <person name="Koroleva G.I."/>
            <person name="Broomall S.M."/>
            <person name="Bishop-Lilly K.A."/>
            <person name="Bruce D.C."/>
            <person name="Chertkov O."/>
            <person name="Freitas T."/>
            <person name="Jaissle J."/>
            <person name="Ladner J.T."/>
            <person name="Rosenzweig C.N."/>
            <person name="Gibbons H.S."/>
            <person name="Palacios G.F."/>
            <person name="Redden C.L."/>
            <person name="Xu Y."/>
            <person name="Minogue T.D."/>
            <person name="Chain P.S."/>
        </authorList>
    </citation>
    <scope>NUCLEOTIDE SEQUENCE [LARGE SCALE GENOMIC DNA]</scope>
    <source>
        <strain evidence="8 9">GA01-2794</strain>
    </source>
</reference>
<evidence type="ECO:0000259" key="5">
    <source>
        <dbReference type="Pfam" id="PF25919"/>
    </source>
</evidence>
<dbReference type="GO" id="GO:0060003">
    <property type="term" value="P:copper ion export"/>
    <property type="evidence" value="ECO:0007669"/>
    <property type="project" value="TreeGrafter"/>
</dbReference>
<dbReference type="NCBIfam" id="TIGR01730">
    <property type="entry name" value="RND_mfp"/>
    <property type="match status" value="1"/>
</dbReference>
<dbReference type="GO" id="GO:0015679">
    <property type="term" value="P:plasma membrane copper ion transport"/>
    <property type="evidence" value="ECO:0007669"/>
    <property type="project" value="TreeGrafter"/>
</dbReference>
<dbReference type="Pfam" id="PF25919">
    <property type="entry name" value="BSH_CusB"/>
    <property type="match status" value="1"/>
</dbReference>
<dbReference type="OrthoDB" id="9806939at2"/>
<dbReference type="Gene3D" id="2.40.50.320">
    <property type="entry name" value="Copper binding periplasmic protein CusF"/>
    <property type="match status" value="1"/>
</dbReference>
<proteinExistence type="inferred from homology"/>
<dbReference type="KEGG" id="fpz:LA55_1051"/>
<keyword evidence="3" id="KW-0472">Membrane</keyword>
<dbReference type="Pfam" id="PF25975">
    <property type="entry name" value="CzcB_C"/>
    <property type="match status" value="1"/>
</dbReference>
<evidence type="ECO:0000256" key="2">
    <source>
        <dbReference type="ARBA" id="ARBA00022448"/>
    </source>
</evidence>
<dbReference type="Gene3D" id="2.40.420.20">
    <property type="match status" value="1"/>
</dbReference>
<evidence type="ECO:0000313" key="8">
    <source>
        <dbReference type="EMBL" id="AJI53009.1"/>
    </source>
</evidence>